<feature type="transmembrane region" description="Helical" evidence="10">
    <location>
        <begin position="378"/>
        <end position="395"/>
    </location>
</feature>
<evidence type="ECO:0000259" key="11">
    <source>
        <dbReference type="PROSITE" id="PS50109"/>
    </source>
</evidence>
<dbReference type="InterPro" id="IPR002293">
    <property type="entry name" value="AA/rel_permease1"/>
</dbReference>
<feature type="transmembrane region" description="Helical" evidence="10">
    <location>
        <begin position="302"/>
        <end position="321"/>
    </location>
</feature>
<keyword evidence="7 10" id="KW-1133">Transmembrane helix</keyword>
<dbReference type="Pfam" id="PF13520">
    <property type="entry name" value="AA_permease_2"/>
    <property type="match status" value="1"/>
</dbReference>
<keyword evidence="6" id="KW-0808">Transferase</keyword>
<dbReference type="GO" id="GO:0000155">
    <property type="term" value="F:phosphorelay sensor kinase activity"/>
    <property type="evidence" value="ECO:0007669"/>
    <property type="project" value="InterPro"/>
</dbReference>
<evidence type="ECO:0000259" key="12">
    <source>
        <dbReference type="PROSITE" id="PS51379"/>
    </source>
</evidence>
<dbReference type="RefSeq" id="WP_073087864.1">
    <property type="nucleotide sequence ID" value="NZ_FRBC01000001.1"/>
</dbReference>
<feature type="transmembrane region" description="Helical" evidence="10">
    <location>
        <begin position="126"/>
        <end position="157"/>
    </location>
</feature>
<feature type="transmembrane region" description="Helical" evidence="10">
    <location>
        <begin position="470"/>
        <end position="488"/>
    </location>
</feature>
<dbReference type="SMART" id="SM00387">
    <property type="entry name" value="HATPase_c"/>
    <property type="match status" value="1"/>
</dbReference>
<feature type="transmembrane region" description="Helical" evidence="10">
    <location>
        <begin position="43"/>
        <end position="67"/>
    </location>
</feature>
<proteinExistence type="predicted"/>
<evidence type="ECO:0000256" key="10">
    <source>
        <dbReference type="SAM" id="Phobius"/>
    </source>
</evidence>
<dbReference type="PROSITE" id="PS51379">
    <property type="entry name" value="4FE4S_FER_2"/>
    <property type="match status" value="1"/>
</dbReference>
<name>A0A1M6R0L9_SELRU</name>
<feature type="transmembrane region" description="Helical" evidence="10">
    <location>
        <begin position="508"/>
        <end position="534"/>
    </location>
</feature>
<dbReference type="PANTHER" id="PTHR42770">
    <property type="entry name" value="AMINO ACID TRANSPORTER-RELATED"/>
    <property type="match status" value="1"/>
</dbReference>
<keyword evidence="9 10" id="KW-0472">Membrane</keyword>
<evidence type="ECO:0000256" key="3">
    <source>
        <dbReference type="ARBA" id="ARBA00012438"/>
    </source>
</evidence>
<dbReference type="InterPro" id="IPR017896">
    <property type="entry name" value="4Fe4S_Fe-S-bd"/>
</dbReference>
<gene>
    <name evidence="13" type="ORF">SAMN05216582_10189</name>
</gene>
<dbReference type="Gene3D" id="3.30.565.10">
    <property type="entry name" value="Histidine kinase-like ATPase, C-terminal domain"/>
    <property type="match status" value="1"/>
</dbReference>
<keyword evidence="8" id="KW-0902">Two-component regulatory system</keyword>
<dbReference type="PANTHER" id="PTHR42770:SF7">
    <property type="entry name" value="MEMBRANE PROTEIN"/>
    <property type="match status" value="1"/>
</dbReference>
<dbReference type="Proteomes" id="UP000184263">
    <property type="component" value="Unassembled WGS sequence"/>
</dbReference>
<dbReference type="InterPro" id="IPR005467">
    <property type="entry name" value="His_kinase_dom"/>
</dbReference>
<dbReference type="EC" id="2.7.13.3" evidence="3"/>
<evidence type="ECO:0000256" key="2">
    <source>
        <dbReference type="ARBA" id="ARBA00004651"/>
    </source>
</evidence>
<feature type="transmembrane region" description="Helical" evidence="10">
    <location>
        <begin position="439"/>
        <end position="458"/>
    </location>
</feature>
<dbReference type="InterPro" id="IPR003594">
    <property type="entry name" value="HATPase_dom"/>
</dbReference>
<feature type="domain" description="Histidine kinase" evidence="11">
    <location>
        <begin position="563"/>
        <end position="806"/>
    </location>
</feature>
<dbReference type="GO" id="GO:0022857">
    <property type="term" value="F:transmembrane transporter activity"/>
    <property type="evidence" value="ECO:0007669"/>
    <property type="project" value="InterPro"/>
</dbReference>
<feature type="transmembrane region" description="Helical" evidence="10">
    <location>
        <begin position="238"/>
        <end position="264"/>
    </location>
</feature>
<feature type="transmembrane region" description="Helical" evidence="10">
    <location>
        <begin position="353"/>
        <end position="372"/>
    </location>
</feature>
<dbReference type="SUPFAM" id="SSF47384">
    <property type="entry name" value="Homodimeric domain of signal transducing histidine kinase"/>
    <property type="match status" value="1"/>
</dbReference>
<evidence type="ECO:0000256" key="5">
    <source>
        <dbReference type="ARBA" id="ARBA00022692"/>
    </source>
</evidence>
<dbReference type="SUPFAM" id="SSF55874">
    <property type="entry name" value="ATPase domain of HSP90 chaperone/DNA topoisomerase II/histidine kinase"/>
    <property type="match status" value="1"/>
</dbReference>
<dbReference type="AlphaFoldDB" id="A0A1M6R0L9"/>
<keyword evidence="6" id="KW-0418">Kinase</keyword>
<dbReference type="Gene3D" id="1.10.287.130">
    <property type="match status" value="1"/>
</dbReference>
<keyword evidence="5 10" id="KW-0812">Transmembrane</keyword>
<feature type="transmembrane region" description="Helical" evidence="10">
    <location>
        <begin position="12"/>
        <end position="37"/>
    </location>
</feature>
<evidence type="ECO:0000313" key="14">
    <source>
        <dbReference type="Proteomes" id="UP000184263"/>
    </source>
</evidence>
<evidence type="ECO:0000256" key="7">
    <source>
        <dbReference type="ARBA" id="ARBA00022989"/>
    </source>
</evidence>
<sequence>MDNNTRMNLFSPLHIWALSLGCAVGWGAFMVPANLFIPTAGPLGTILAMGISTALLLIIGANFCRLAEKYPDDGGIVAYVRNIIGHDHAFLAAWILLIAYLSILWANATANVLLFRFLHGDWLSWGYLYTIAGFDIYFGEVLATWLVIIIFGLFACYSGKVARYLNTLCAVVFFLSVLILFIAMFRQVGTSVFTPAFQSYTNPAMQVFSMVMLAPWMFFGFEAVTHACDDFDFSSKRLFPIVIAAVLSGGLIYILLAAMAIMSIPPEYASWTTYIAQRPHLEGLAGLPVFHSVHAVFGREGLLFLCVSIDCAIITSLMGLYRTCGRLLHFMARCEVLPVWFKQRAADETPRHAIIFVMFISLLIPFLGRVSIVWLCDIITVVGSVAYGYASYCAYKLAQKEGRPLDRYLGIIGIFISCLFFFCPLIPDLLLGGSLDTESYLMLSVWSILGFIYYWYVFKYDNHDRFGHSTSMCIMILFLNFFSTSLWLRQVMEQRLRESVSSNSASSYNVLAADSVVQMVMLMIILLLMTNIFITLKRRERKMTQTLQRQHEINHAQNTYLRNLAHDIRIPMEAAQLSVHHSLENCTICSACDVDSCPHRIPDRLSNCLGQLDSHSQYLMHLIGSMLDQRNMSIGTSKDRIPLDFAPMDWRHTLQHIKDIFALEMQAKNIFFEVYPIELPHPTVICDEQRLERILINLVSNACEFTPYGGGVMVTLLETSPATVTYQGQEVPGAVYELHINDSGANIPPDIITHIQEPFEIDSTGLGGLCIAKGLVSLLKGTIKVSSTGQDIGKDIVVTLSLPLADTGLETASAEPLTEG</sequence>
<accession>A0A1M6R0L9</accession>
<dbReference type="EMBL" id="FRBC01000001">
    <property type="protein sequence ID" value="SHK26012.1"/>
    <property type="molecule type" value="Genomic_DNA"/>
</dbReference>
<dbReference type="Pfam" id="PF02518">
    <property type="entry name" value="HATPase_c"/>
    <property type="match status" value="1"/>
</dbReference>
<evidence type="ECO:0000256" key="9">
    <source>
        <dbReference type="ARBA" id="ARBA00023136"/>
    </source>
</evidence>
<feature type="transmembrane region" description="Helical" evidence="10">
    <location>
        <begin position="407"/>
        <end position="427"/>
    </location>
</feature>
<dbReference type="PROSITE" id="PS50109">
    <property type="entry name" value="HIS_KIN"/>
    <property type="match status" value="1"/>
</dbReference>
<dbReference type="InterPro" id="IPR050367">
    <property type="entry name" value="APC_superfamily"/>
</dbReference>
<comment type="catalytic activity">
    <reaction evidence="1">
        <text>ATP + protein L-histidine = ADP + protein N-phospho-L-histidine.</text>
        <dbReference type="EC" id="2.7.13.3"/>
    </reaction>
</comment>
<evidence type="ECO:0000256" key="4">
    <source>
        <dbReference type="ARBA" id="ARBA00022475"/>
    </source>
</evidence>
<feature type="transmembrane region" description="Helical" evidence="10">
    <location>
        <begin position="205"/>
        <end position="226"/>
    </location>
</feature>
<organism evidence="13 14">
    <name type="scientific">Selenomonas ruminantium</name>
    <dbReference type="NCBI Taxonomy" id="971"/>
    <lineage>
        <taxon>Bacteria</taxon>
        <taxon>Bacillati</taxon>
        <taxon>Bacillota</taxon>
        <taxon>Negativicutes</taxon>
        <taxon>Selenomonadales</taxon>
        <taxon>Selenomonadaceae</taxon>
        <taxon>Selenomonas</taxon>
    </lineage>
</organism>
<dbReference type="OrthoDB" id="9790669at2"/>
<comment type="subcellular location">
    <subcellularLocation>
        <location evidence="2">Cell membrane</location>
        <topology evidence="2">Multi-pass membrane protein</topology>
    </subcellularLocation>
</comment>
<feature type="transmembrane region" description="Helical" evidence="10">
    <location>
        <begin position="88"/>
        <end position="106"/>
    </location>
</feature>
<protein>
    <recommendedName>
        <fullName evidence="3">histidine kinase</fullName>
        <ecNumber evidence="3">2.7.13.3</ecNumber>
    </recommendedName>
</protein>
<evidence type="ECO:0000256" key="1">
    <source>
        <dbReference type="ARBA" id="ARBA00000085"/>
    </source>
</evidence>
<reference evidence="13 14" key="1">
    <citation type="submission" date="2016-11" db="EMBL/GenBank/DDBJ databases">
        <authorList>
            <person name="Jaros S."/>
            <person name="Januszkiewicz K."/>
            <person name="Wedrychowicz H."/>
        </authorList>
    </citation>
    <scope>NUCLEOTIDE SEQUENCE [LARGE SCALE GENOMIC DNA]</scope>
    <source>
        <strain evidence="13 14">HD4</strain>
    </source>
</reference>
<evidence type="ECO:0000256" key="8">
    <source>
        <dbReference type="ARBA" id="ARBA00023012"/>
    </source>
</evidence>
<feature type="domain" description="4Fe-4S ferredoxin-type" evidence="12">
    <location>
        <begin position="577"/>
        <end position="607"/>
    </location>
</feature>
<feature type="transmembrane region" description="Helical" evidence="10">
    <location>
        <begin position="164"/>
        <end position="185"/>
    </location>
</feature>
<dbReference type="GO" id="GO:0005886">
    <property type="term" value="C:plasma membrane"/>
    <property type="evidence" value="ECO:0007669"/>
    <property type="project" value="UniProtKB-SubCell"/>
</dbReference>
<evidence type="ECO:0000313" key="13">
    <source>
        <dbReference type="EMBL" id="SHK26012.1"/>
    </source>
</evidence>
<dbReference type="PROSITE" id="PS51257">
    <property type="entry name" value="PROKAR_LIPOPROTEIN"/>
    <property type="match status" value="1"/>
</dbReference>
<dbReference type="InterPro" id="IPR036890">
    <property type="entry name" value="HATPase_C_sf"/>
</dbReference>
<dbReference type="InterPro" id="IPR036097">
    <property type="entry name" value="HisK_dim/P_sf"/>
</dbReference>
<evidence type="ECO:0000256" key="6">
    <source>
        <dbReference type="ARBA" id="ARBA00022777"/>
    </source>
</evidence>
<dbReference type="Gene3D" id="1.20.1740.10">
    <property type="entry name" value="Amino acid/polyamine transporter I"/>
    <property type="match status" value="1"/>
</dbReference>
<keyword evidence="4" id="KW-1003">Cell membrane</keyword>